<name>A0A8H5MFP4_9AGAR</name>
<evidence type="ECO:0008006" key="4">
    <source>
        <dbReference type="Google" id="ProtNLM"/>
    </source>
</evidence>
<evidence type="ECO:0000313" key="2">
    <source>
        <dbReference type="EMBL" id="KAF5392031.1"/>
    </source>
</evidence>
<dbReference type="Gene3D" id="3.30.530.20">
    <property type="match status" value="1"/>
</dbReference>
<organism evidence="2 3">
    <name type="scientific">Collybiopsis confluens</name>
    <dbReference type="NCBI Taxonomy" id="2823264"/>
    <lineage>
        <taxon>Eukaryota</taxon>
        <taxon>Fungi</taxon>
        <taxon>Dikarya</taxon>
        <taxon>Basidiomycota</taxon>
        <taxon>Agaricomycotina</taxon>
        <taxon>Agaricomycetes</taxon>
        <taxon>Agaricomycetidae</taxon>
        <taxon>Agaricales</taxon>
        <taxon>Marasmiineae</taxon>
        <taxon>Omphalotaceae</taxon>
        <taxon>Collybiopsis</taxon>
    </lineage>
</organism>
<sequence>MNDDNAHPSSTLTGVLPVSMVLEIDAPAQDVWNIMLDFENYPQWNPFIRNQTLVGSPASPVPLTDQTDPKPGHYMLLHVHTPPQLAEPHFLLKPFQVSRTVVRLKVVDYKRRRLAWRTSGGFPEWLLWCERWQMVAANGAGDHACRYESYEVFGGLVAYLMWILCVKVLLLRGVVEMAEALSTRAVGRKSIKNIQILQ</sequence>
<gene>
    <name evidence="2" type="ORF">D9757_003218</name>
</gene>
<keyword evidence="3" id="KW-1185">Reference proteome</keyword>
<evidence type="ECO:0000256" key="1">
    <source>
        <dbReference type="SAM" id="Phobius"/>
    </source>
</evidence>
<dbReference type="InterPro" id="IPR019587">
    <property type="entry name" value="Polyketide_cyclase/dehydratase"/>
</dbReference>
<accession>A0A8H5MFP4</accession>
<proteinExistence type="predicted"/>
<keyword evidence="1" id="KW-0812">Transmembrane</keyword>
<dbReference type="SUPFAM" id="SSF55961">
    <property type="entry name" value="Bet v1-like"/>
    <property type="match status" value="1"/>
</dbReference>
<dbReference type="EMBL" id="JAACJN010000007">
    <property type="protein sequence ID" value="KAF5392031.1"/>
    <property type="molecule type" value="Genomic_DNA"/>
</dbReference>
<comment type="caution">
    <text evidence="2">The sequence shown here is derived from an EMBL/GenBank/DDBJ whole genome shotgun (WGS) entry which is preliminary data.</text>
</comment>
<dbReference type="Pfam" id="PF10604">
    <property type="entry name" value="Polyketide_cyc2"/>
    <property type="match status" value="1"/>
</dbReference>
<evidence type="ECO:0000313" key="3">
    <source>
        <dbReference type="Proteomes" id="UP000518752"/>
    </source>
</evidence>
<dbReference type="AlphaFoldDB" id="A0A8H5MFP4"/>
<reference evidence="2 3" key="1">
    <citation type="journal article" date="2020" name="ISME J.">
        <title>Uncovering the hidden diversity of litter-decomposition mechanisms in mushroom-forming fungi.</title>
        <authorList>
            <person name="Floudas D."/>
            <person name="Bentzer J."/>
            <person name="Ahren D."/>
            <person name="Johansson T."/>
            <person name="Persson P."/>
            <person name="Tunlid A."/>
        </authorList>
    </citation>
    <scope>NUCLEOTIDE SEQUENCE [LARGE SCALE GENOMIC DNA]</scope>
    <source>
        <strain evidence="2 3">CBS 406.79</strain>
    </source>
</reference>
<dbReference type="Proteomes" id="UP000518752">
    <property type="component" value="Unassembled WGS sequence"/>
</dbReference>
<dbReference type="InterPro" id="IPR023393">
    <property type="entry name" value="START-like_dom_sf"/>
</dbReference>
<keyword evidence="1" id="KW-1133">Transmembrane helix</keyword>
<dbReference type="CDD" id="cd07822">
    <property type="entry name" value="SRPBCC_4"/>
    <property type="match status" value="1"/>
</dbReference>
<keyword evidence="1" id="KW-0472">Membrane</keyword>
<protein>
    <recommendedName>
        <fullName evidence="4">Coenzyme Q-binding protein COQ10 START domain-containing protein</fullName>
    </recommendedName>
</protein>
<feature type="transmembrane region" description="Helical" evidence="1">
    <location>
        <begin position="152"/>
        <end position="175"/>
    </location>
</feature>
<dbReference type="OrthoDB" id="509124at2759"/>